<dbReference type="InterPro" id="IPR042219">
    <property type="entry name" value="AAA_lid_11_sf"/>
</dbReference>
<evidence type="ECO:0000259" key="22">
    <source>
        <dbReference type="Pfam" id="PF12780"/>
    </source>
</evidence>
<dbReference type="Pfam" id="PF12781">
    <property type="entry name" value="AAA_9"/>
    <property type="match status" value="1"/>
</dbReference>
<dbReference type="GO" id="GO:0031514">
    <property type="term" value="C:motile cilium"/>
    <property type="evidence" value="ECO:0007669"/>
    <property type="project" value="UniProtKB-SubCell"/>
</dbReference>
<organism evidence="28 29">
    <name type="scientific">Phytophthora sojae (strain P6497)</name>
    <name type="common">Soybean stem and root rot agent</name>
    <name type="synonym">Phytophthora megasperma f. sp. glycines</name>
    <dbReference type="NCBI Taxonomy" id="1094619"/>
    <lineage>
        <taxon>Eukaryota</taxon>
        <taxon>Sar</taxon>
        <taxon>Stramenopiles</taxon>
        <taxon>Oomycota</taxon>
        <taxon>Peronosporomycetes</taxon>
        <taxon>Peronosporales</taxon>
        <taxon>Peronosporaceae</taxon>
        <taxon>Phytophthora</taxon>
    </lineage>
</organism>
<feature type="compositionally biased region" description="Basic residues" evidence="17">
    <location>
        <begin position="235"/>
        <end position="245"/>
    </location>
</feature>
<evidence type="ECO:0000259" key="21">
    <source>
        <dbReference type="Pfam" id="PF12777"/>
    </source>
</evidence>
<dbReference type="InterPro" id="IPR041658">
    <property type="entry name" value="AAA_lid_11"/>
</dbReference>
<dbReference type="Pfam" id="PF12780">
    <property type="entry name" value="AAA_8"/>
    <property type="match status" value="1"/>
</dbReference>
<dbReference type="InterPro" id="IPR041466">
    <property type="entry name" value="Dynein_AAA5_ext"/>
</dbReference>
<dbReference type="GO" id="GO:0045505">
    <property type="term" value="F:dynein intermediate chain binding"/>
    <property type="evidence" value="ECO:0007669"/>
    <property type="project" value="InterPro"/>
</dbReference>
<dbReference type="FunFam" id="1.20.920.20:FF:000006">
    <property type="entry name" value="Dynein, axonemal, heavy chain 6"/>
    <property type="match status" value="1"/>
</dbReference>
<dbReference type="GO" id="GO:0051959">
    <property type="term" value="F:dynein light intermediate chain binding"/>
    <property type="evidence" value="ECO:0007669"/>
    <property type="project" value="InterPro"/>
</dbReference>
<evidence type="ECO:0000256" key="12">
    <source>
        <dbReference type="ARBA" id="ARBA00023069"/>
    </source>
</evidence>
<dbReference type="InterPro" id="IPR041589">
    <property type="entry name" value="DNAH3_AAA_lid_1"/>
</dbReference>
<dbReference type="FunFam" id="1.10.8.710:FF:000004">
    <property type="entry name" value="Dynein axonemal heavy chain 6"/>
    <property type="match status" value="1"/>
</dbReference>
<dbReference type="Gene3D" id="6.10.140.1060">
    <property type="match status" value="1"/>
</dbReference>
<dbReference type="InterPro" id="IPR043157">
    <property type="entry name" value="Dynein_AAA1S"/>
</dbReference>
<dbReference type="InterPro" id="IPR035699">
    <property type="entry name" value="AAA_6"/>
</dbReference>
<keyword evidence="11 16" id="KW-0175">Coiled coil</keyword>
<dbReference type="SMR" id="G4YPM5"/>
<evidence type="ECO:0000256" key="11">
    <source>
        <dbReference type="ARBA" id="ARBA00023054"/>
    </source>
</evidence>
<dbReference type="SUPFAM" id="SSF52540">
    <property type="entry name" value="P-loop containing nucleoside triphosphate hydrolases"/>
    <property type="match status" value="4"/>
</dbReference>
<dbReference type="STRING" id="1094619.G4YPM5"/>
<dbReference type="Gene3D" id="1.10.8.710">
    <property type="match status" value="1"/>
</dbReference>
<evidence type="ECO:0000256" key="9">
    <source>
        <dbReference type="ARBA" id="ARBA00022846"/>
    </source>
</evidence>
<dbReference type="Gene3D" id="1.20.58.1120">
    <property type="match status" value="1"/>
</dbReference>
<keyword evidence="5" id="KW-0493">Microtubule</keyword>
<dbReference type="FunFam" id="3.40.50.300:FF:000362">
    <property type="entry name" value="Dynein, axonemal, heavy chain 6"/>
    <property type="match status" value="1"/>
</dbReference>
<sequence>MKGQPKVWDDATSPYVARGSPKRSPVRLARLKMLQCAINTRNCDVRDYSAEDASPRSERRINRLEGSQDEMLETMGPLGGLMGPLSRGTEPPRKQRKLLHASYRAGEKVAASVEDRGYYRLSDRIGAFYTQSARTLTIEKISTFTKREAHMPVTFTKSPLRSPSLRPMAVCPVLERGSPNRSSLSLGEKQEDGSISPREETTDGEQLSVYVEGSRAYARHVENSQGIFRSPSPTKPRHRSPKARTKFSLDVNENKTSKQLQLEPVQATPRTFEMEKRRYVKTMEAYWKQVDQYLAAARTVPMAPDRPHRILRRLQVPPPTGLDAEGLQTFDDRSEAMIAEIFQEVYADYYETVARSMLSYDLLDANTCLKMNIYPPFLQAEQKWWTDEMYQSDAWRVLRQTGIDSFRAELARSRIQQYLFAINPVTYALQEQWIMEIPPPEWEMSTTGGGTTFSTILFVDVYSPEFRATLPKTVDHFVDAISRRADLVKDCLKTCWVSAAAKRVNECALHLHYYAIRTSANPAENTVVPGAAGAVRSVAVSNRASPSKSKGDPSRGSPGHEAHNKLLRDRLEFEGLVQKPQPDRLGTSSANSEDPEAALYQNFVGVLDAAAVLMARNLRESVEASVNTFVGFIRQFSNPTFNGESALLLSVDCTIISDGTVRTQDGFFIEPSPNALREKIASCVDIIVESSHNFPRIDGQTKIPSKLRNSATLGPSTMALDDTFVVKAKNALAELIAEHMHDPTEILALFQPYDYLINGEYEVKLEALIESSDKLLRGEGTTEPKTANDILLVYRHELNELKVLESRVKDEICDKYSFKLLAISCTDVKVKLVNKIKAHANKVLSKVSADNTKQMSSMIAEYEQIGAKLVTEPLDSFELKALDKFYVTSIELIDVLNTKFYDDVCRCIQFLKDFDFQMAREEIQLFFNTFRWPENIKGFQRKSMELQTKRQHELELIVEGRQEQLSSQFSSLQRRIEKMRDYANLADSESILKRIEAARKSLEDAEAEAESIKEQEAMLGMSITNNQTALTDLYDMLNPIEKLWSTISQTMEKVTFSREAPLATVNAEEIERDCDQFRRTIVKIIKECEKNTDVYAVAITMAQEVKKTLDDMLDNIIPLMVLLCTPGIRDRHWEEIERITGIEVQVHEGSNINQMIELGLHRFTGAIEETCVSASKEYSLEKALDKMETEWVGINFSTKEYRSTGTSILCSTDEIQQIIDDQIVKTQSMRGSRYNKPYFERISKWEKMLISIQDIMDNWIKVQATWLYLEPIFSSDDIMRQMPTEGALFRKVDSNWRRNMQETVASPAVLTVAERSDLLPSLQQSNMDLDTIQKGLNDYLETKRLYFPRFFFLSNDELLEILAETKDPLRVQPHLKKAFDGISQLEFQDNLDITAMLSPEMEKVPFRYEKISQNLINPNNSGGNVEVWLEEVEMTMKKSVAFHLDGSIMDYPTKDRLEWVQQWPGQVVLAVNQTMWTQQSEKALNECEKDPNALSNHLEVLRTELKRTVEMVRGELPKLIRITLGALVVMDVHNRDTIAELVDLKITDKSDFDWLAQLRYYWIQGGVSATTGKPHTLECRMINTLALYAFEYLGNSMRLVITPLTDRCYRTLTGAIHLNLGGAPEGPAGTGKTETTKDLAKAIAIQCVVTNCSDGLDYLAMGKFFKGLASSGAWACFDEFNRIQLEVLSVIAQQILCIQLAKAQNLASFIFEGTELRLNPTCCPFITMNPGYAGRAELPDNLKVLFRTVAMMVPDYAMIAEIMLYSYGYMDASALSKKITTTYTLCSEQLSSQSHYDYGMRAVMAVLRAAGNLKRAEGHLREDTLVLRSIIDVNLPKFLSPDVPLFNGIVSDLFPGVTIDPPDRADMLNSINHVCKQMNLQPVPNFVEKVIQIYEMMIVRHGFMVVGMPFSGKTCSWRVLSEVLAHLHQQFPNDHRYTNVIVSVINPKSVTMGQLYGQFDAVSHEWNDGVLAINYRNLANNPSPDRKWLMFDGPVDAVWIENMNTVLDDNRKLCLMSGEIIAMSTVMSMMFEPMDLLVASPATVSRCGMIYMEPEQLGWIPVLNSWLDSITVPEGSKEPPFGPFEINSEQRSLIFFLFSWLVEPCIAFVRKELVELSPTVDTNLVQSLIYIFEAQLCKLPKDAASKKKATIEALFMFSLTWSVGETINSEGRTRFCEFVRSIMENIQTLESKYIVVSRALQVRKWEKPAFDDGKNTYALALPMPNKGNLHDYYFNIEESKWMKWEEMLKAYVIQPNTPFNQIVVPTIFTAQLEYLVQLLVSNKRRVLVCGPTGTGKSCYMTSILNEVLPQDQNSVIMLSFSAKTSANMTQNIIDGKLDKRRKGVFGPPLGKNAIVFVDDLNMPLVETYGAQPPIELVRQLIDSEGYYDLKEMSWRKIVDTIVLAAMGPPGGGRNHVTPRLLRHFNLLCFSEFDDTTLTRIFTTILDWYFGSNPFIPEVKRLSEAVVSATLELYQSAMTALLPTPKKSHYTFNLRDFSRIVQGIMLVVPNDQFNANSLVKLWVHESLRVIGDRLIDDEDREWFNDVQKKITIKHFATNFDKVFTSLKRGREGPVSAVDMRNLFFGDYMDPDASPRLYKEVDVRLDTDFDGIAQLIQCLDGYLTEYNGISRKPMNLVMFLFAIEHLSRIVRVLNMPGGNALLVGVGGSGRQSLTRLSAFIVDFEIKQIEISKNYTMTEWREDMKDVLRMAGTGARPLVFLFSDTQIKYDGFVEDINNMLNSGEIPNLFPYDERVGICEAVRPHVKEKFGKAVGDNMNQTQLYAFFLQRVRSNLHIVLACSPIGDAFRDRLRKFPSLINCCTIDWFTAWPSDALVAVAEKFLADVEMDSANVRKAIVDTCQYFHVSVMDLSDRFLKSLRRQNYVTPTSYLELIVAFKSFLARRREAVQNARNRYVVGLEKINFAENNVAVMRKELEDLQPVLDQSKKDTDILMEEIKAKLPGVEVQRSEVQADVAVADASKAECELQKASVEADLAEAIPALEEALKALDTIKPSEINEVKAMSNPPAGVKLVCEGVCVMLGIKPARIPDPQDPSKRIMDYWGPSQKMLSDPTFITTLKKFDKDNLDPKTMKIVTSKYIADENFSPEKAEKASKAAAGLCKWVHAMALYDNVSKVVAPKREALRVAEQQLGEVMQKLNEKLSQLKEVEDGLAELQRQFDSATKQKENLEYQVDLTGKKLVRASTLIESLGGEKTRWTEFAEQLAVQYSRLTGDVLISAGVVAYLGPFTSLYRQDAVHDWVARCKQLDIPCSDSPSLNGSLGDAVQIRKWNIDGLPTDGFSVDNGIIVFNSRRWPLMIDPQGQANKWIRNMEKENQMTVIKLTDADYMRTLENAVQFGTPVLLENVGEELDPSLEPLLLKQTFKQGGVTCIRLGDSTVEYAENFRFYITTKYRNPHYLPEVSVKVTLLNFMITPHGLEDQLLGIVVAQERPDLEEQKNKLIVQNARNKGLLKEIEDKILNILSSSQGNILEDEDAINTMNQSKQVADEIKKEQLVAEKTEIEIDSVRQGYKPVAYSSQVLFFCIDQLANIEPVYQYSLSWFINLFIASILNSDRSPDLAQRLHNLDAHFTYSLYRNICRSLLEKDKLMFSFLLCISIKQGKHEIESNEWYFLLTGGVALSEPPPNPAKLWLSDKQWAEFSRLSALPAFHGIIEEFIDSEDQWKAVYDSPIGHTLPFPGLMGRVSEFRRLLGLRCIRPDLLVVGIQQFLVREMGEKFVKPPQFDLALSYSDSSVSSPLVFILSPGSDPISSVLKFADSLRQKAETISLGQGQGPIAERMIVRAREAGSWVVLQNCHLAPSWMPVMEKIAEDIKLDNTHPDFRLWCTTYPSDVFPAAVLQNGVKMTNEPPQGLRANLMGSYMSDPIGEKGFLESVVKGTEFRVLLYSLCFFHALVRERRQFGPLGWNIQYEFNESDLSISIRQLAMFIDENVQLPLRALNYCTGECNYGGRVTDDKDRRTLMSVLGKFYCLDVFKEGYAFDEQGVYTMPPDGDYDSYLKFIEGLPLVAPPGVFGLHDNATITKDQNATAKLCRDVLLTQSSGGGSEGSSGSQEELVEVVANDILQRLPPNFDMEVAQIRYPVRWDESMNTVLCQELVRFNNLMSTIRSSLESLQKALKGLVVMSAELENVSKSLFYGKIPALWASKSYPSLKPLGSYVTDLLERIAFFNKWLLEKPPVVFWISGFFFTQAFLTGASQNYARKYTLPIDQLGFDHEPMPRNDYAQPPKDGVYVRGLFLEGAKWDKSTNELAESDPKVLFSLAPVLLFRPVKKTEMSQRSSYSCPVYKTRCVLQLQWIRCFKDIASLTGWMMILVLLHVRSERRGTLSTTGHSTNFICFIRLPTSRPEAHWVARGVAMLSQLDD</sequence>
<feature type="domain" description="Dynein heavy chain linker" evidence="19">
    <location>
        <begin position="1031"/>
        <end position="1444"/>
    </location>
</feature>
<evidence type="ECO:0000259" key="18">
    <source>
        <dbReference type="Pfam" id="PF03028"/>
    </source>
</evidence>
<dbReference type="GO" id="GO:0003341">
    <property type="term" value="P:cilium movement"/>
    <property type="evidence" value="ECO:0007669"/>
    <property type="project" value="UniProtKB-ARBA"/>
</dbReference>
<keyword evidence="14" id="KW-0206">Cytoskeleton</keyword>
<dbReference type="PANTHER" id="PTHR22878:SF70">
    <property type="entry name" value="DYNEIN HEAVY CHAIN 2, AXONEMAL"/>
    <property type="match status" value="1"/>
</dbReference>
<dbReference type="GO" id="GO:0005874">
    <property type="term" value="C:microtubule"/>
    <property type="evidence" value="ECO:0007669"/>
    <property type="project" value="UniProtKB-KW"/>
</dbReference>
<dbReference type="InterPro" id="IPR041228">
    <property type="entry name" value="Dynein_C"/>
</dbReference>
<feature type="region of interest" description="Disordered" evidence="17">
    <location>
        <begin position="49"/>
        <end position="68"/>
    </location>
</feature>
<dbReference type="FunFam" id="1.10.8.720:FF:000001">
    <property type="entry name" value="dynein heavy chain 7, axonemal"/>
    <property type="match status" value="1"/>
</dbReference>
<evidence type="ECO:0000256" key="5">
    <source>
        <dbReference type="ARBA" id="ARBA00022701"/>
    </source>
</evidence>
<keyword evidence="10" id="KW-0243">Dynein</keyword>
<evidence type="ECO:0000256" key="16">
    <source>
        <dbReference type="SAM" id="Coils"/>
    </source>
</evidence>
<dbReference type="GO" id="GO:0005858">
    <property type="term" value="C:axonemal dynein complex"/>
    <property type="evidence" value="ECO:0007669"/>
    <property type="project" value="UniProtKB-ARBA"/>
</dbReference>
<dbReference type="GO" id="GO:0008569">
    <property type="term" value="F:minus-end-directed microtubule motor activity"/>
    <property type="evidence" value="ECO:0007669"/>
    <property type="project" value="InterPro"/>
</dbReference>
<keyword evidence="15" id="KW-0966">Cell projection</keyword>
<dbReference type="InterPro" id="IPR042228">
    <property type="entry name" value="Dynein_linker_3"/>
</dbReference>
<dbReference type="FunFam" id="1.10.287.2620:FF:000002">
    <property type="entry name" value="Dynein heavy chain 2, axonemal"/>
    <property type="match status" value="1"/>
</dbReference>
<reference evidence="28 29" key="1">
    <citation type="journal article" date="2006" name="Science">
        <title>Phytophthora genome sequences uncover evolutionary origins and mechanisms of pathogenesis.</title>
        <authorList>
            <person name="Tyler B.M."/>
            <person name="Tripathy S."/>
            <person name="Zhang X."/>
            <person name="Dehal P."/>
            <person name="Jiang R.H."/>
            <person name="Aerts A."/>
            <person name="Arredondo F.D."/>
            <person name="Baxter L."/>
            <person name="Bensasson D."/>
            <person name="Beynon J.L."/>
            <person name="Chapman J."/>
            <person name="Damasceno C.M."/>
            <person name="Dorrance A.E."/>
            <person name="Dou D."/>
            <person name="Dickerman A.W."/>
            <person name="Dubchak I.L."/>
            <person name="Garbelotto M."/>
            <person name="Gijzen M."/>
            <person name="Gordon S.G."/>
            <person name="Govers F."/>
            <person name="Grunwald N.J."/>
            <person name="Huang W."/>
            <person name="Ivors K.L."/>
            <person name="Jones R.W."/>
            <person name="Kamoun S."/>
            <person name="Krampis K."/>
            <person name="Lamour K.H."/>
            <person name="Lee M.K."/>
            <person name="McDonald W.H."/>
            <person name="Medina M."/>
            <person name="Meijer H.J."/>
            <person name="Nordberg E.K."/>
            <person name="Maclean D.J."/>
            <person name="Ospina-Giraldo M.D."/>
            <person name="Morris P.F."/>
            <person name="Phuntumart V."/>
            <person name="Putnam N.H."/>
            <person name="Rash S."/>
            <person name="Rose J.K."/>
            <person name="Sakihama Y."/>
            <person name="Salamov A.A."/>
            <person name="Savidor A."/>
            <person name="Scheuring C.F."/>
            <person name="Smith B.M."/>
            <person name="Sobral B.W."/>
            <person name="Terry A."/>
            <person name="Torto-Alalibo T.A."/>
            <person name="Win J."/>
            <person name="Xu Z."/>
            <person name="Zhang H."/>
            <person name="Grigoriev I.V."/>
            <person name="Rokhsar D.S."/>
            <person name="Boore J.L."/>
        </authorList>
    </citation>
    <scope>NUCLEOTIDE SEQUENCE [LARGE SCALE GENOMIC DNA]</scope>
    <source>
        <strain evidence="28 29">P6497</strain>
    </source>
</reference>
<dbReference type="Pfam" id="PF12774">
    <property type="entry name" value="AAA_6"/>
    <property type="match status" value="1"/>
</dbReference>
<dbReference type="FunFam" id="1.10.8.1220:FF:000001">
    <property type="entry name" value="Dynein axonemal heavy chain 5"/>
    <property type="match status" value="1"/>
</dbReference>
<dbReference type="Pfam" id="PF03028">
    <property type="entry name" value="Dynein_heavy"/>
    <property type="match status" value="1"/>
</dbReference>
<dbReference type="InterPro" id="IPR004273">
    <property type="entry name" value="Dynein_heavy_D6_P-loop"/>
</dbReference>
<dbReference type="Pfam" id="PF12777">
    <property type="entry name" value="MT"/>
    <property type="match status" value="1"/>
</dbReference>
<dbReference type="Proteomes" id="UP000002640">
    <property type="component" value="Unassembled WGS sequence"/>
</dbReference>
<dbReference type="Gene3D" id="1.10.287.2620">
    <property type="match status" value="1"/>
</dbReference>
<feature type="region of interest" description="Disordered" evidence="17">
    <location>
        <begin position="539"/>
        <end position="562"/>
    </location>
</feature>
<dbReference type="GO" id="GO:0005524">
    <property type="term" value="F:ATP binding"/>
    <property type="evidence" value="ECO:0007669"/>
    <property type="project" value="UniProtKB-KW"/>
</dbReference>
<feature type="domain" description="Dynein heavy chain C-terminal" evidence="27">
    <location>
        <begin position="4039"/>
        <end position="4371"/>
    </location>
</feature>
<comment type="subcellular location">
    <subcellularLocation>
        <location evidence="1">Cell projection</location>
        <location evidence="1">Cilium</location>
        <location evidence="1">Flagellum</location>
    </subcellularLocation>
    <subcellularLocation>
        <location evidence="2">Cytoplasm</location>
        <location evidence="2">Cytoskeleton</location>
        <location evidence="2">Cilium axoneme</location>
    </subcellularLocation>
</comment>
<feature type="domain" description="Dynein heavy chain AAA module D4" evidence="22">
    <location>
        <begin position="2632"/>
        <end position="2895"/>
    </location>
</feature>
<dbReference type="FunFam" id="1.20.920.30:FF:000002">
    <property type="entry name" value="Dynein axonemal heavy chain 3"/>
    <property type="match status" value="1"/>
</dbReference>
<dbReference type="FunFam" id="3.10.490.20:FF:000001">
    <property type="entry name" value="dynein heavy chain 7, axonemal"/>
    <property type="match status" value="1"/>
</dbReference>
<feature type="domain" description="Dynein heavy chain region D6 P-loop" evidence="18">
    <location>
        <begin position="3750"/>
        <end position="3860"/>
    </location>
</feature>
<evidence type="ECO:0008006" key="30">
    <source>
        <dbReference type="Google" id="ProtNLM"/>
    </source>
</evidence>
<dbReference type="Gene3D" id="1.20.1270.280">
    <property type="match status" value="1"/>
</dbReference>
<evidence type="ECO:0000256" key="14">
    <source>
        <dbReference type="ARBA" id="ARBA00023212"/>
    </source>
</evidence>
<dbReference type="Gene3D" id="1.10.8.1220">
    <property type="match status" value="1"/>
</dbReference>
<dbReference type="Pfam" id="PF17852">
    <property type="entry name" value="Dynein_AAA_lid"/>
    <property type="match status" value="1"/>
</dbReference>
<evidence type="ECO:0000256" key="3">
    <source>
        <dbReference type="ARBA" id="ARBA00008887"/>
    </source>
</evidence>
<dbReference type="OMA" id="FHDSPYA"/>
<comment type="similarity">
    <text evidence="3">Belongs to the dynein heavy chain family.</text>
</comment>
<dbReference type="Gene3D" id="1.10.472.130">
    <property type="match status" value="1"/>
</dbReference>
<dbReference type="Gene3D" id="1.20.920.20">
    <property type="match status" value="1"/>
</dbReference>
<feature type="domain" description="Dynein heavy chain 3 AAA+ lid" evidence="25">
    <location>
        <begin position="2466"/>
        <end position="2560"/>
    </location>
</feature>
<dbReference type="Pfam" id="PF18199">
    <property type="entry name" value="Dynein_C"/>
    <property type="match status" value="1"/>
</dbReference>
<feature type="domain" description="Dynein heavy chain AAA 5 extension" evidence="24">
    <location>
        <begin position="2097"/>
        <end position="2246"/>
    </location>
</feature>
<evidence type="ECO:0000313" key="29">
    <source>
        <dbReference type="Proteomes" id="UP000002640"/>
    </source>
</evidence>
<evidence type="ECO:0000256" key="7">
    <source>
        <dbReference type="ARBA" id="ARBA00022741"/>
    </source>
</evidence>
<dbReference type="InterPro" id="IPR013602">
    <property type="entry name" value="Dynein_heavy_linker"/>
</dbReference>
<feature type="region of interest" description="Disordered" evidence="17">
    <location>
        <begin position="174"/>
        <end position="207"/>
    </location>
</feature>
<dbReference type="Pfam" id="PF12775">
    <property type="entry name" value="AAA_7"/>
    <property type="match status" value="1"/>
</dbReference>
<evidence type="ECO:0000313" key="28">
    <source>
        <dbReference type="EMBL" id="EGZ28327.1"/>
    </source>
</evidence>
<keyword evidence="6" id="KW-0677">Repeat</keyword>
<protein>
    <recommendedName>
        <fullName evidence="30">Dynein heavy chain 7, axonemal</fullName>
    </recommendedName>
</protein>
<dbReference type="Pfam" id="PF08393">
    <property type="entry name" value="DHC_N2"/>
    <property type="match status" value="1"/>
</dbReference>
<dbReference type="FunFam" id="1.20.58.1120:FF:000001">
    <property type="entry name" value="dynein heavy chain 2, axonemal"/>
    <property type="match status" value="1"/>
</dbReference>
<keyword evidence="13" id="KW-0505">Motor protein</keyword>
<evidence type="ECO:0000259" key="27">
    <source>
        <dbReference type="Pfam" id="PF18199"/>
    </source>
</evidence>
<dbReference type="FunFam" id="1.20.140.100:FF:000004">
    <property type="entry name" value="Dynein axonemal heavy chain 6"/>
    <property type="match status" value="1"/>
</dbReference>
<feature type="compositionally biased region" description="Basic and acidic residues" evidence="17">
    <location>
        <begin position="49"/>
        <end position="63"/>
    </location>
</feature>
<evidence type="ECO:0000259" key="25">
    <source>
        <dbReference type="Pfam" id="PF17857"/>
    </source>
</evidence>
<evidence type="ECO:0000256" key="2">
    <source>
        <dbReference type="ARBA" id="ARBA00004430"/>
    </source>
</evidence>
<dbReference type="InterPro" id="IPR042222">
    <property type="entry name" value="Dynein_2_N"/>
</dbReference>
<accession>G4YPM5</accession>
<dbReference type="InterPro" id="IPR026983">
    <property type="entry name" value="DHC"/>
</dbReference>
<evidence type="ECO:0000259" key="24">
    <source>
        <dbReference type="Pfam" id="PF17852"/>
    </source>
</evidence>
<feature type="region of interest" description="Disordered" evidence="17">
    <location>
        <begin position="1"/>
        <end position="23"/>
    </location>
</feature>
<dbReference type="FunFam" id="3.40.50.300:FF:001328">
    <property type="entry name" value="Dynein heavy chain 6, axonemal"/>
    <property type="match status" value="1"/>
</dbReference>
<dbReference type="Pfam" id="PF17857">
    <property type="entry name" value="AAA_lid_1"/>
    <property type="match status" value="1"/>
</dbReference>
<feature type="compositionally biased region" description="Basic and acidic residues" evidence="17">
    <location>
        <begin position="188"/>
        <end position="201"/>
    </location>
</feature>
<keyword evidence="29" id="KW-1185">Reference proteome</keyword>
<dbReference type="Gene3D" id="3.10.490.20">
    <property type="match status" value="1"/>
</dbReference>
<dbReference type="FunFam" id="1.20.1270.280:FF:000001">
    <property type="entry name" value="dynein heavy chain 7, axonemal"/>
    <property type="match status" value="1"/>
</dbReference>
<evidence type="ECO:0000256" key="10">
    <source>
        <dbReference type="ARBA" id="ARBA00023017"/>
    </source>
</evidence>
<dbReference type="Gene3D" id="1.20.140.100">
    <property type="entry name" value="Dynein heavy chain, N-terminal domain 2"/>
    <property type="match status" value="1"/>
</dbReference>
<evidence type="ECO:0000259" key="19">
    <source>
        <dbReference type="Pfam" id="PF08393"/>
    </source>
</evidence>
<dbReference type="InterPro" id="IPR035706">
    <property type="entry name" value="AAA_9"/>
</dbReference>
<dbReference type="InterPro" id="IPR024317">
    <property type="entry name" value="Dynein_heavy_chain_D4_dom"/>
</dbReference>
<dbReference type="FunFam" id="3.40.50.300:FF:000223">
    <property type="entry name" value="Dynein heavy chain 3, axonemal"/>
    <property type="match status" value="1"/>
</dbReference>
<dbReference type="Gene3D" id="3.40.50.300">
    <property type="entry name" value="P-loop containing nucleotide triphosphate hydrolases"/>
    <property type="match status" value="5"/>
</dbReference>
<feature type="coiled-coil region" evidence="16">
    <location>
        <begin position="3140"/>
        <end position="3188"/>
    </location>
</feature>
<evidence type="ECO:0000259" key="26">
    <source>
        <dbReference type="Pfam" id="PF18198"/>
    </source>
</evidence>
<dbReference type="Gene3D" id="3.20.180.20">
    <property type="entry name" value="Dynein heavy chain, N-terminal domain 2"/>
    <property type="match status" value="1"/>
</dbReference>
<dbReference type="Gene3D" id="1.10.8.720">
    <property type="entry name" value="Region D6 of dynein motor"/>
    <property type="match status" value="1"/>
</dbReference>
<dbReference type="FunFam" id="3.20.180.20:FF:000003">
    <property type="entry name" value="Dynein heavy chain 12, axonemal"/>
    <property type="match status" value="1"/>
</dbReference>
<keyword evidence="12" id="KW-0969">Cilium</keyword>
<evidence type="ECO:0000256" key="15">
    <source>
        <dbReference type="ARBA" id="ARBA00023273"/>
    </source>
</evidence>
<keyword evidence="8" id="KW-0067">ATP-binding</keyword>
<feature type="coiled-coil region" evidence="16">
    <location>
        <begin position="985"/>
        <end position="1015"/>
    </location>
</feature>
<dbReference type="InterPro" id="IPR027417">
    <property type="entry name" value="P-loop_NTPase"/>
</dbReference>
<evidence type="ECO:0000256" key="8">
    <source>
        <dbReference type="ARBA" id="ARBA00022840"/>
    </source>
</evidence>
<dbReference type="Gene3D" id="1.20.920.30">
    <property type="match status" value="1"/>
</dbReference>
<gene>
    <name evidence="28" type="ORF">PHYSODRAFT_473768</name>
</gene>
<keyword evidence="7" id="KW-0547">Nucleotide-binding</keyword>
<evidence type="ECO:0000256" key="1">
    <source>
        <dbReference type="ARBA" id="ARBA00004230"/>
    </source>
</evidence>
<dbReference type="InterPro" id="IPR043160">
    <property type="entry name" value="Dynein_C_barrel"/>
</dbReference>
<dbReference type="RefSeq" id="XP_009515602.1">
    <property type="nucleotide sequence ID" value="XM_009517307.1"/>
</dbReference>
<feature type="domain" description="Dynein heavy chain ATP-binding dynein motor region" evidence="23">
    <location>
        <begin position="3284"/>
        <end position="3505"/>
    </location>
</feature>
<keyword evidence="9" id="KW-0282">Flagellum</keyword>
<dbReference type="FunFam" id="3.40.50.300:FF:002141">
    <property type="entry name" value="Dynein heavy chain"/>
    <property type="match status" value="1"/>
</dbReference>
<feature type="domain" description="Dynein heavy chain coiled coil stalk" evidence="21">
    <location>
        <begin position="2914"/>
        <end position="3253"/>
    </location>
</feature>
<proteinExistence type="inferred from homology"/>
<dbReference type="InterPro" id="IPR024743">
    <property type="entry name" value="Dynein_HC_stalk"/>
</dbReference>
<dbReference type="GeneID" id="20654400"/>
<evidence type="ECO:0000256" key="6">
    <source>
        <dbReference type="ARBA" id="ARBA00022737"/>
    </source>
</evidence>
<name>G4YPM5_PHYSP</name>
<evidence type="ECO:0000259" key="23">
    <source>
        <dbReference type="Pfam" id="PF12781"/>
    </source>
</evidence>
<feature type="domain" description="Dynein heavy chain hydrolytic ATP-binding dynein motor region" evidence="20">
    <location>
        <begin position="1588"/>
        <end position="1914"/>
    </location>
</feature>
<dbReference type="PANTHER" id="PTHR22878">
    <property type="entry name" value="DYNEIN HEAVY CHAIN 6, AXONEMAL-LIKE-RELATED"/>
    <property type="match status" value="1"/>
</dbReference>
<feature type="compositionally biased region" description="Basic and acidic residues" evidence="17">
    <location>
        <begin position="549"/>
        <end position="562"/>
    </location>
</feature>
<dbReference type="KEGG" id="psoj:PHYSODRAFT_473768"/>
<dbReference type="InParanoid" id="G4YPM5"/>
<evidence type="ECO:0000256" key="13">
    <source>
        <dbReference type="ARBA" id="ARBA00023175"/>
    </source>
</evidence>
<dbReference type="FunFam" id="3.40.50.300:FF:000044">
    <property type="entry name" value="Dynein heavy chain 5, axonemal"/>
    <property type="match status" value="1"/>
</dbReference>
<feature type="region of interest" description="Disordered" evidence="17">
    <location>
        <begin position="221"/>
        <end position="245"/>
    </location>
</feature>
<dbReference type="Pfam" id="PF18198">
    <property type="entry name" value="AAA_lid_11"/>
    <property type="match status" value="1"/>
</dbReference>
<evidence type="ECO:0000256" key="17">
    <source>
        <dbReference type="SAM" id="MobiDB-lite"/>
    </source>
</evidence>
<feature type="domain" description="Dynein heavy chain AAA lid" evidence="26">
    <location>
        <begin position="3896"/>
        <end position="4033"/>
    </location>
</feature>
<evidence type="ECO:0000256" key="4">
    <source>
        <dbReference type="ARBA" id="ARBA00022490"/>
    </source>
</evidence>
<evidence type="ECO:0000259" key="20">
    <source>
        <dbReference type="Pfam" id="PF12774"/>
    </source>
</evidence>
<dbReference type="EMBL" id="JH159151">
    <property type="protein sequence ID" value="EGZ28327.1"/>
    <property type="molecule type" value="Genomic_DNA"/>
</dbReference>
<keyword evidence="4" id="KW-0963">Cytoplasm</keyword>